<reference evidence="2 3" key="2">
    <citation type="submission" date="2008-10" db="EMBL/GenBank/DDBJ databases">
        <authorList>
            <person name="Fulton L."/>
            <person name="Clifton S."/>
            <person name="Fulton B."/>
            <person name="Xu J."/>
            <person name="Minx P."/>
            <person name="Pepin K.H."/>
            <person name="Johnson M."/>
            <person name="Bhonagiri V."/>
            <person name="Nash W.E."/>
            <person name="Mardis E.R."/>
            <person name="Wilson R.K."/>
        </authorList>
    </citation>
    <scope>NUCLEOTIDE SEQUENCE [LARGE SCALE GENOMIC DNA]</scope>
    <source>
        <strain evidence="2 3">DSM 18315</strain>
    </source>
</reference>
<dbReference type="HOGENOM" id="CLU_119426_2_0_10"/>
<organism evidence="2 3">
    <name type="scientific">Parabacteroides johnsonii DSM 18315</name>
    <dbReference type="NCBI Taxonomy" id="537006"/>
    <lineage>
        <taxon>Bacteria</taxon>
        <taxon>Pseudomonadati</taxon>
        <taxon>Bacteroidota</taxon>
        <taxon>Bacteroidia</taxon>
        <taxon>Bacteroidales</taxon>
        <taxon>Tannerellaceae</taxon>
        <taxon>Parabacteroides</taxon>
    </lineage>
</organism>
<dbReference type="PANTHER" id="PTHR36934">
    <property type="entry name" value="BLR0278 PROTEIN"/>
    <property type="match status" value="1"/>
</dbReference>
<evidence type="ECO:0000313" key="2">
    <source>
        <dbReference type="EMBL" id="EEC94322.1"/>
    </source>
</evidence>
<evidence type="ECO:0000259" key="1">
    <source>
        <dbReference type="Pfam" id="PF22636"/>
    </source>
</evidence>
<gene>
    <name evidence="2" type="ORF">PRABACTJOHN_04338</name>
</gene>
<dbReference type="STRING" id="537006.PRABACTJOHN_04338"/>
<feature type="domain" description="Fluoroacetyl-CoA-specific thioesterase-like" evidence="1">
    <location>
        <begin position="65"/>
        <end position="165"/>
    </location>
</feature>
<dbReference type="Gene3D" id="3.10.129.10">
    <property type="entry name" value="Hotdog Thioesterase"/>
    <property type="match status" value="1"/>
</dbReference>
<reference evidence="2 3" key="1">
    <citation type="submission" date="2008-10" db="EMBL/GenBank/DDBJ databases">
        <title>Draft genome sequence of Parabacteroides johnsonii (DSM 18315).</title>
        <authorList>
            <person name="Sudarsanam P."/>
            <person name="Ley R."/>
            <person name="Guruge J."/>
            <person name="Turnbaugh P.J."/>
            <person name="Mahowald M."/>
            <person name="Liep D."/>
            <person name="Gordon J."/>
        </authorList>
    </citation>
    <scope>NUCLEOTIDE SEQUENCE [LARGE SCALE GENOMIC DNA]</scope>
    <source>
        <strain evidence="2 3">DSM 18315</strain>
    </source>
</reference>
<proteinExistence type="predicted"/>
<comment type="caution">
    <text evidence="2">The sequence shown here is derived from an EMBL/GenBank/DDBJ whole genome shotgun (WGS) entry which is preliminary data.</text>
</comment>
<name>B7BGY9_9BACT</name>
<sequence length="174" mass="18944">MKPKTGAKVRKKSIRTKSGLKNKFIIFGVGFVRLRERITEYGTINNEVTMLEKGLKHTSRTVVLPDNFALAMRSGDLPVLATPALVALMENAAMLAVAAELPEGATTVGVKMDMTHVRPSGGGEEVYAEATLVEVEGRKLTFSLVARDSVDVIGEGTHIRYIVDRTKFLSKLKG</sequence>
<dbReference type="Pfam" id="PF22636">
    <property type="entry name" value="FlK"/>
    <property type="match status" value="1"/>
</dbReference>
<dbReference type="InterPro" id="IPR025540">
    <property type="entry name" value="FlK"/>
</dbReference>
<dbReference type="Proteomes" id="UP000005510">
    <property type="component" value="Unassembled WGS sequence"/>
</dbReference>
<evidence type="ECO:0000313" key="3">
    <source>
        <dbReference type="Proteomes" id="UP000005510"/>
    </source>
</evidence>
<dbReference type="InterPro" id="IPR054485">
    <property type="entry name" value="FlK-like_dom"/>
</dbReference>
<dbReference type="SUPFAM" id="SSF54637">
    <property type="entry name" value="Thioesterase/thiol ester dehydrase-isomerase"/>
    <property type="match status" value="1"/>
</dbReference>
<dbReference type="PANTHER" id="PTHR36934:SF1">
    <property type="entry name" value="THIOESTERASE DOMAIN-CONTAINING PROTEIN"/>
    <property type="match status" value="1"/>
</dbReference>
<accession>B7BGY9</accession>
<dbReference type="EMBL" id="ABYH01000427">
    <property type="protein sequence ID" value="EEC94322.1"/>
    <property type="molecule type" value="Genomic_DNA"/>
</dbReference>
<dbReference type="CDD" id="cd03443">
    <property type="entry name" value="PaaI_thioesterase"/>
    <property type="match status" value="1"/>
</dbReference>
<dbReference type="AlphaFoldDB" id="B7BGY9"/>
<protein>
    <submittedName>
        <fullName evidence="2">Thioesterase family protein</fullName>
    </submittedName>
</protein>
<dbReference type="InterPro" id="IPR029069">
    <property type="entry name" value="HotDog_dom_sf"/>
</dbReference>